<dbReference type="GO" id="GO:0003676">
    <property type="term" value="F:nucleic acid binding"/>
    <property type="evidence" value="ECO:0007669"/>
    <property type="project" value="InterPro"/>
</dbReference>
<feature type="domain" description="DDE-1" evidence="2">
    <location>
        <begin position="123"/>
        <end position="197"/>
    </location>
</feature>
<keyword evidence="4" id="KW-1185">Reference proteome</keyword>
<proteinExistence type="predicted"/>
<sequence>MAYYQPPPDYHYNHYALTNVPSASPSPSCSVMTTSSDENSCNSKLGDETGTLTVQNNSVRVLAEKVTRQLSKIKNSKRGKLVTTCYIVSASENAIPPVMIFPRVHFKSHMLAGTPCGTLGLTTKAEWMNTECFVEVLKHFIKHTSSSKDNPSFLIMNNHKSHISIEGINLCKDNGVTVLTVPPHPLDVGLLKPFHTFHNDALCSWEKANLVTIYQIASFVGISYPRSLTPVNIAAAFKKTGIHPYDRRVFNEEDSLASQVTERTLAQTREKKARVKIATDTLEKTKIENNRMNEEGKDDQKKYNRTD</sequence>
<dbReference type="InterPro" id="IPR004875">
    <property type="entry name" value="DDE_SF_endonuclease_dom"/>
</dbReference>
<gene>
    <name evidence="3" type="ORF">ILUMI_21316</name>
</gene>
<dbReference type="Pfam" id="PF03184">
    <property type="entry name" value="DDE_1"/>
    <property type="match status" value="1"/>
</dbReference>
<organism evidence="3 4">
    <name type="scientific">Ignelater luminosus</name>
    <name type="common">Cucubano</name>
    <name type="synonym">Pyrophorus luminosus</name>
    <dbReference type="NCBI Taxonomy" id="2038154"/>
    <lineage>
        <taxon>Eukaryota</taxon>
        <taxon>Metazoa</taxon>
        <taxon>Ecdysozoa</taxon>
        <taxon>Arthropoda</taxon>
        <taxon>Hexapoda</taxon>
        <taxon>Insecta</taxon>
        <taxon>Pterygota</taxon>
        <taxon>Neoptera</taxon>
        <taxon>Endopterygota</taxon>
        <taxon>Coleoptera</taxon>
        <taxon>Polyphaga</taxon>
        <taxon>Elateriformia</taxon>
        <taxon>Elateroidea</taxon>
        <taxon>Elateridae</taxon>
        <taxon>Agrypninae</taxon>
        <taxon>Pyrophorini</taxon>
        <taxon>Ignelater</taxon>
    </lineage>
</organism>
<dbReference type="Gene3D" id="3.30.420.10">
    <property type="entry name" value="Ribonuclease H-like superfamily/Ribonuclease H"/>
    <property type="match status" value="1"/>
</dbReference>
<evidence type="ECO:0000313" key="3">
    <source>
        <dbReference type="EMBL" id="KAF2884839.1"/>
    </source>
</evidence>
<dbReference type="InterPro" id="IPR036397">
    <property type="entry name" value="RNaseH_sf"/>
</dbReference>
<evidence type="ECO:0000256" key="1">
    <source>
        <dbReference type="SAM" id="MobiDB-lite"/>
    </source>
</evidence>
<name>A0A8K0CER8_IGNLU</name>
<dbReference type="EMBL" id="VTPC01090126">
    <property type="protein sequence ID" value="KAF2884839.1"/>
    <property type="molecule type" value="Genomic_DNA"/>
</dbReference>
<dbReference type="OrthoDB" id="6746244at2759"/>
<reference evidence="3" key="1">
    <citation type="submission" date="2019-08" db="EMBL/GenBank/DDBJ databases">
        <title>The genome of the North American firefly Photinus pyralis.</title>
        <authorList>
            <consortium name="Photinus pyralis genome working group"/>
            <person name="Fallon T.R."/>
            <person name="Sander Lower S.E."/>
            <person name="Weng J.-K."/>
        </authorList>
    </citation>
    <scope>NUCLEOTIDE SEQUENCE</scope>
    <source>
        <strain evidence="3">TRF0915ILg1</strain>
        <tissue evidence="3">Whole body</tissue>
    </source>
</reference>
<accession>A0A8K0CER8</accession>
<protein>
    <recommendedName>
        <fullName evidence="2">DDE-1 domain-containing protein</fullName>
    </recommendedName>
</protein>
<dbReference type="Proteomes" id="UP000801492">
    <property type="component" value="Unassembled WGS sequence"/>
</dbReference>
<evidence type="ECO:0000259" key="2">
    <source>
        <dbReference type="Pfam" id="PF03184"/>
    </source>
</evidence>
<evidence type="ECO:0000313" key="4">
    <source>
        <dbReference type="Proteomes" id="UP000801492"/>
    </source>
</evidence>
<comment type="caution">
    <text evidence="3">The sequence shown here is derived from an EMBL/GenBank/DDBJ whole genome shotgun (WGS) entry which is preliminary data.</text>
</comment>
<dbReference type="AlphaFoldDB" id="A0A8K0CER8"/>
<feature type="region of interest" description="Disordered" evidence="1">
    <location>
        <begin position="284"/>
        <end position="307"/>
    </location>
</feature>